<proteinExistence type="inferred from homology"/>
<accession>A0A0P9FFJ8</accession>
<dbReference type="AlphaFoldDB" id="A0A0P9FFJ8"/>
<feature type="transmembrane region" description="Helical" evidence="7">
    <location>
        <begin position="57"/>
        <end position="86"/>
    </location>
</feature>
<evidence type="ECO:0000256" key="6">
    <source>
        <dbReference type="ARBA" id="ARBA00023136"/>
    </source>
</evidence>
<dbReference type="CDD" id="cd06261">
    <property type="entry name" value="TM_PBP2"/>
    <property type="match status" value="1"/>
</dbReference>
<keyword evidence="3" id="KW-1003">Cell membrane</keyword>
<keyword evidence="2 7" id="KW-0813">Transport</keyword>
<evidence type="ECO:0000313" key="10">
    <source>
        <dbReference type="Proteomes" id="UP000050509"/>
    </source>
</evidence>
<keyword evidence="6 7" id="KW-0472">Membrane</keyword>
<dbReference type="PANTHER" id="PTHR43744">
    <property type="entry name" value="ABC TRANSPORTER PERMEASE PROTEIN MG189-RELATED-RELATED"/>
    <property type="match status" value="1"/>
</dbReference>
<dbReference type="InterPro" id="IPR000515">
    <property type="entry name" value="MetI-like"/>
</dbReference>
<keyword evidence="10" id="KW-1185">Reference proteome</keyword>
<reference evidence="9 10" key="1">
    <citation type="submission" date="2015-09" db="EMBL/GenBank/DDBJ databases">
        <title>Draft genome sequence of Kouleothrix aurantiaca JCM 19913.</title>
        <authorList>
            <person name="Hemp J."/>
        </authorList>
    </citation>
    <scope>NUCLEOTIDE SEQUENCE [LARGE SCALE GENOMIC DNA]</scope>
    <source>
        <strain evidence="9 10">COM-B</strain>
    </source>
</reference>
<feature type="transmembrane region" description="Helical" evidence="7">
    <location>
        <begin position="169"/>
        <end position="191"/>
    </location>
</feature>
<dbReference type="PROSITE" id="PS50928">
    <property type="entry name" value="ABC_TM1"/>
    <property type="match status" value="1"/>
</dbReference>
<evidence type="ECO:0000256" key="5">
    <source>
        <dbReference type="ARBA" id="ARBA00022989"/>
    </source>
</evidence>
<feature type="transmembrane region" description="Helical" evidence="7">
    <location>
        <begin position="93"/>
        <end position="117"/>
    </location>
</feature>
<evidence type="ECO:0000313" key="9">
    <source>
        <dbReference type="EMBL" id="KPV51848.1"/>
    </source>
</evidence>
<evidence type="ECO:0000256" key="3">
    <source>
        <dbReference type="ARBA" id="ARBA00022475"/>
    </source>
</evidence>
<feature type="transmembrane region" description="Helical" evidence="7">
    <location>
        <begin position="129"/>
        <end position="148"/>
    </location>
</feature>
<dbReference type="Proteomes" id="UP000050509">
    <property type="component" value="Unassembled WGS sequence"/>
</dbReference>
<dbReference type="GO" id="GO:0055085">
    <property type="term" value="P:transmembrane transport"/>
    <property type="evidence" value="ECO:0007669"/>
    <property type="project" value="InterPro"/>
</dbReference>
<feature type="domain" description="ABC transmembrane type-1" evidence="8">
    <location>
        <begin position="58"/>
        <end position="249"/>
    </location>
</feature>
<organism evidence="9 10">
    <name type="scientific">Kouleothrix aurantiaca</name>
    <dbReference type="NCBI Taxonomy" id="186479"/>
    <lineage>
        <taxon>Bacteria</taxon>
        <taxon>Bacillati</taxon>
        <taxon>Chloroflexota</taxon>
        <taxon>Chloroflexia</taxon>
        <taxon>Chloroflexales</taxon>
        <taxon>Roseiflexineae</taxon>
        <taxon>Roseiflexaceae</taxon>
        <taxon>Kouleothrix</taxon>
    </lineage>
</organism>
<dbReference type="Pfam" id="PF00528">
    <property type="entry name" value="BPD_transp_1"/>
    <property type="match status" value="1"/>
</dbReference>
<dbReference type="InterPro" id="IPR035906">
    <property type="entry name" value="MetI-like_sf"/>
</dbReference>
<protein>
    <recommendedName>
        <fullName evidence="8">ABC transmembrane type-1 domain-containing protein</fullName>
    </recommendedName>
</protein>
<dbReference type="GO" id="GO:0005886">
    <property type="term" value="C:plasma membrane"/>
    <property type="evidence" value="ECO:0007669"/>
    <property type="project" value="UniProtKB-SubCell"/>
</dbReference>
<comment type="similarity">
    <text evidence="7">Belongs to the binding-protein-dependent transport system permease family.</text>
</comment>
<gene>
    <name evidence="9" type="ORF">SE17_18895</name>
</gene>
<evidence type="ECO:0000256" key="2">
    <source>
        <dbReference type="ARBA" id="ARBA00022448"/>
    </source>
</evidence>
<feature type="non-terminal residue" evidence="9">
    <location>
        <position position="1"/>
    </location>
</feature>
<dbReference type="SUPFAM" id="SSF161098">
    <property type="entry name" value="MetI-like"/>
    <property type="match status" value="1"/>
</dbReference>
<keyword evidence="4 7" id="KW-0812">Transmembrane</keyword>
<comment type="subcellular location">
    <subcellularLocation>
        <location evidence="1 7">Cell membrane</location>
        <topology evidence="1 7">Multi-pass membrane protein</topology>
    </subcellularLocation>
</comment>
<sequence>AYLLLTLGALVMVGPFVWMLSTALKLPANHFDRSLIPSPATLDNFRQLWAKLPFTQLIINSLSIAFLSTVGQLFTCAMAAFCFAVVRFRFRQALFVALLGTVMLPPQITLVPNFILFKWLGLVGTQAPLWLPAFWGGAFGTFLLRQYFLTIPFDLAEAARVDGASLPQIFFQIYLPLARPALAALAIFSFLNSWNDLLTPLIYLPSDLEKTTLTVGLALFQTQYSGRWTVMMAGALVSVAPMIAIFFVAQRQFIEGIALSGVKR</sequence>
<dbReference type="PANTHER" id="PTHR43744:SF12">
    <property type="entry name" value="ABC TRANSPORTER PERMEASE PROTEIN MG189-RELATED"/>
    <property type="match status" value="1"/>
</dbReference>
<evidence type="ECO:0000256" key="1">
    <source>
        <dbReference type="ARBA" id="ARBA00004651"/>
    </source>
</evidence>
<evidence type="ECO:0000256" key="7">
    <source>
        <dbReference type="RuleBase" id="RU363032"/>
    </source>
</evidence>
<keyword evidence="5 7" id="KW-1133">Transmembrane helix</keyword>
<feature type="transmembrane region" description="Helical" evidence="7">
    <location>
        <begin position="228"/>
        <end position="249"/>
    </location>
</feature>
<dbReference type="Gene3D" id="1.10.3720.10">
    <property type="entry name" value="MetI-like"/>
    <property type="match status" value="1"/>
</dbReference>
<dbReference type="EMBL" id="LJCR01000753">
    <property type="protein sequence ID" value="KPV51848.1"/>
    <property type="molecule type" value="Genomic_DNA"/>
</dbReference>
<evidence type="ECO:0000259" key="8">
    <source>
        <dbReference type="PROSITE" id="PS50928"/>
    </source>
</evidence>
<evidence type="ECO:0000256" key="4">
    <source>
        <dbReference type="ARBA" id="ARBA00022692"/>
    </source>
</evidence>
<name>A0A0P9FFJ8_9CHLR</name>
<comment type="caution">
    <text evidence="9">The sequence shown here is derived from an EMBL/GenBank/DDBJ whole genome shotgun (WGS) entry which is preliminary data.</text>
</comment>